<evidence type="ECO:0000313" key="2">
    <source>
        <dbReference type="Proteomes" id="UP000694892"/>
    </source>
</evidence>
<reference evidence="2" key="1">
    <citation type="journal article" date="2016" name="Nature">
        <title>Genome evolution in the allotetraploid frog Xenopus laevis.</title>
        <authorList>
            <person name="Session A.M."/>
            <person name="Uno Y."/>
            <person name="Kwon T."/>
            <person name="Chapman J.A."/>
            <person name="Toyoda A."/>
            <person name="Takahashi S."/>
            <person name="Fukui A."/>
            <person name="Hikosaka A."/>
            <person name="Suzuki A."/>
            <person name="Kondo M."/>
            <person name="van Heeringen S.J."/>
            <person name="Quigley I."/>
            <person name="Heinz S."/>
            <person name="Ogino H."/>
            <person name="Ochi H."/>
            <person name="Hellsten U."/>
            <person name="Lyons J.B."/>
            <person name="Simakov O."/>
            <person name="Putnam N."/>
            <person name="Stites J."/>
            <person name="Kuroki Y."/>
            <person name="Tanaka T."/>
            <person name="Michiue T."/>
            <person name="Watanabe M."/>
            <person name="Bogdanovic O."/>
            <person name="Lister R."/>
            <person name="Georgiou G."/>
            <person name="Paranjpe S.S."/>
            <person name="van Kruijsbergen I."/>
            <person name="Shu S."/>
            <person name="Carlson J."/>
            <person name="Kinoshita T."/>
            <person name="Ohta Y."/>
            <person name="Mawaribuchi S."/>
            <person name="Jenkins J."/>
            <person name="Grimwood J."/>
            <person name="Schmutz J."/>
            <person name="Mitros T."/>
            <person name="Mozaffari S.V."/>
            <person name="Suzuki Y."/>
            <person name="Haramoto Y."/>
            <person name="Yamamoto T.S."/>
            <person name="Takagi C."/>
            <person name="Heald R."/>
            <person name="Miller K."/>
            <person name="Haudenschild C."/>
            <person name="Kitzman J."/>
            <person name="Nakayama T."/>
            <person name="Izutsu Y."/>
            <person name="Robert J."/>
            <person name="Fortriede J."/>
            <person name="Burns K."/>
            <person name="Lotay V."/>
            <person name="Karimi K."/>
            <person name="Yasuoka Y."/>
            <person name="Dichmann D.S."/>
            <person name="Flajnik M.F."/>
            <person name="Houston D.W."/>
            <person name="Shendure J."/>
            <person name="DuPasquier L."/>
            <person name="Vize P.D."/>
            <person name="Zorn A.M."/>
            <person name="Ito M."/>
            <person name="Marcotte E.M."/>
            <person name="Wallingford J.B."/>
            <person name="Ito Y."/>
            <person name="Asashima M."/>
            <person name="Ueno N."/>
            <person name="Matsuda Y."/>
            <person name="Veenstra G.J."/>
            <person name="Fujiyama A."/>
            <person name="Harland R.M."/>
            <person name="Taira M."/>
            <person name="Rokhsar D.S."/>
        </authorList>
    </citation>
    <scope>NUCLEOTIDE SEQUENCE [LARGE SCALE GENOMIC DNA]</scope>
    <source>
        <strain evidence="2">J</strain>
    </source>
</reference>
<gene>
    <name evidence="1" type="ORF">XELAEV_18009472mg</name>
</gene>
<sequence>MYLSTQIVLYFLMCELCRNLLWQHSSITSISHYLYFCLSYFESELSLKPNSSVSFCRRLIGLVIAEGRLWISDLAFCFAKAALNFFWKFWPNFSPPL</sequence>
<evidence type="ECO:0000313" key="1">
    <source>
        <dbReference type="EMBL" id="OCT97248.1"/>
    </source>
</evidence>
<accession>A0A974I0S7</accession>
<protein>
    <submittedName>
        <fullName evidence="1">Uncharacterized protein</fullName>
    </submittedName>
</protein>
<proteinExistence type="predicted"/>
<name>A0A974I0S7_XENLA</name>
<dbReference type="EMBL" id="CM004467">
    <property type="protein sequence ID" value="OCT97248.1"/>
    <property type="molecule type" value="Genomic_DNA"/>
</dbReference>
<dbReference type="Proteomes" id="UP000694892">
    <property type="component" value="Chromosome 1S"/>
</dbReference>
<organism evidence="1 2">
    <name type="scientific">Xenopus laevis</name>
    <name type="common">African clawed frog</name>
    <dbReference type="NCBI Taxonomy" id="8355"/>
    <lineage>
        <taxon>Eukaryota</taxon>
        <taxon>Metazoa</taxon>
        <taxon>Chordata</taxon>
        <taxon>Craniata</taxon>
        <taxon>Vertebrata</taxon>
        <taxon>Euteleostomi</taxon>
        <taxon>Amphibia</taxon>
        <taxon>Batrachia</taxon>
        <taxon>Anura</taxon>
        <taxon>Pipoidea</taxon>
        <taxon>Pipidae</taxon>
        <taxon>Xenopodinae</taxon>
        <taxon>Xenopus</taxon>
        <taxon>Xenopus</taxon>
    </lineage>
</organism>
<dbReference type="AlphaFoldDB" id="A0A974I0S7"/>